<accession>A0ABQ0KWD5</accession>
<proteinExistence type="predicted"/>
<feature type="compositionally biased region" description="Basic and acidic residues" evidence="1">
    <location>
        <begin position="474"/>
        <end position="489"/>
    </location>
</feature>
<feature type="compositionally biased region" description="Acidic residues" evidence="1">
    <location>
        <begin position="656"/>
        <end position="678"/>
    </location>
</feature>
<feature type="region of interest" description="Disordered" evidence="1">
    <location>
        <begin position="474"/>
        <end position="498"/>
    </location>
</feature>
<feature type="compositionally biased region" description="Polar residues" evidence="1">
    <location>
        <begin position="145"/>
        <end position="155"/>
    </location>
</feature>
<feature type="region of interest" description="Disordered" evidence="1">
    <location>
        <begin position="85"/>
        <end position="252"/>
    </location>
</feature>
<evidence type="ECO:0000313" key="2">
    <source>
        <dbReference type="EMBL" id="GAT42870.1"/>
    </source>
</evidence>
<evidence type="ECO:0000313" key="3">
    <source>
        <dbReference type="Proteomes" id="UP000815677"/>
    </source>
</evidence>
<dbReference type="Proteomes" id="UP000815677">
    <property type="component" value="Unassembled WGS sequence"/>
</dbReference>
<reference evidence="2" key="1">
    <citation type="submission" date="2014-09" db="EMBL/GenBank/DDBJ databases">
        <title>Genome sequence of the luminous mushroom Mycena chlorophos for searching fungal bioluminescence genes.</title>
        <authorList>
            <person name="Tanaka Y."/>
            <person name="Kasuga D."/>
            <person name="Oba Y."/>
            <person name="Hase S."/>
            <person name="Sato K."/>
            <person name="Oba Y."/>
            <person name="Sakakibara Y."/>
        </authorList>
    </citation>
    <scope>NUCLEOTIDE SEQUENCE</scope>
</reference>
<protein>
    <submittedName>
        <fullName evidence="2">Uncharacterized protein</fullName>
    </submittedName>
</protein>
<feature type="compositionally biased region" description="Low complexity" evidence="1">
    <location>
        <begin position="93"/>
        <end position="104"/>
    </location>
</feature>
<keyword evidence="3" id="KW-1185">Reference proteome</keyword>
<sequence>MDPPPLEPSETVHSVPPTVNMYESSSSSLCLRVVLKQSSEQLRVDEEVQLANVEQPRGEEVHVLPTLSAIQRARRDRDERMKQIRQSMGYFGESEISLSSETSSARNTPSISTKSFGRMSISDGNISRASKSVSAESSGRMSIDGGNTSRGTTSERMGRSRRSETSKSLDDDIESSASRHRQRRQPPRPPTPPKKPRWGRHSTSSRTQSPPRSRSGSSHNAGGSSSNESSSRKANRAPTLAKRLKSSNQSRTQRVAQDFFGMLAAHYDAKQPPKSASLEVVAQFNARFLGTSLPNLRQAGRQGPMLLQLAAIVLGPTPKQLLHSKSRSVIMYRKLGESAINHILAYMARLGISVWGPDYTQDPYSSFNMAMRMCALDTFRLLVAARRLDFAGPDEAVVNNVVLLTEIYDDYVHRRLYNLFKAEIATPGANERVVVNNALVVARRRLHESRTEFLQSIRAPARLKDMLSLKATSDDEREVSSDGNDDNKRRPIFARRRPERSAEADQFYRSLDAAIVQGFKHDGNTREVARRLRRVARPLGARSTTVLDELPNGMPIQYYDADWYTALDPHRRAKLEAKWVVSFVPNSTDFFSRRGEHRLTQAQLTTAYGDQVFAPYIIEDEDALEMEDGASDEEGESLGSHDSYASESVGSFISEQDGDFVTSDDDSGDDDENSGGESDEGRDWAEDFARNRADFATEYY</sequence>
<evidence type="ECO:0000256" key="1">
    <source>
        <dbReference type="SAM" id="MobiDB-lite"/>
    </source>
</evidence>
<gene>
    <name evidence="2" type="ORF">MCHLO_00567</name>
</gene>
<organism evidence="2 3">
    <name type="scientific">Mycena chlorophos</name>
    <name type="common">Agaric fungus</name>
    <name type="synonym">Agaricus chlorophos</name>
    <dbReference type="NCBI Taxonomy" id="658473"/>
    <lineage>
        <taxon>Eukaryota</taxon>
        <taxon>Fungi</taxon>
        <taxon>Dikarya</taxon>
        <taxon>Basidiomycota</taxon>
        <taxon>Agaricomycotina</taxon>
        <taxon>Agaricomycetes</taxon>
        <taxon>Agaricomycetidae</taxon>
        <taxon>Agaricales</taxon>
        <taxon>Marasmiineae</taxon>
        <taxon>Mycenaceae</taxon>
        <taxon>Mycena</taxon>
    </lineage>
</organism>
<feature type="compositionally biased region" description="Polar residues" evidence="1">
    <location>
        <begin position="643"/>
        <end position="654"/>
    </location>
</feature>
<feature type="compositionally biased region" description="Basic and acidic residues" evidence="1">
    <location>
        <begin position="679"/>
        <end position="688"/>
    </location>
</feature>
<feature type="region of interest" description="Disordered" evidence="1">
    <location>
        <begin position="627"/>
        <end position="688"/>
    </location>
</feature>
<name>A0ABQ0KWD5_MYCCL</name>
<dbReference type="EMBL" id="DF838355">
    <property type="protein sequence ID" value="GAT42870.1"/>
    <property type="molecule type" value="Genomic_DNA"/>
</dbReference>
<feature type="compositionally biased region" description="Low complexity" evidence="1">
    <location>
        <begin position="201"/>
        <end position="229"/>
    </location>
</feature>
<feature type="compositionally biased region" description="Polar residues" evidence="1">
    <location>
        <begin position="105"/>
        <end position="115"/>
    </location>
</feature>
<feature type="compositionally biased region" description="Basic and acidic residues" evidence="1">
    <location>
        <begin position="156"/>
        <end position="170"/>
    </location>
</feature>
<feature type="compositionally biased region" description="Low complexity" evidence="1">
    <location>
        <begin position="127"/>
        <end position="138"/>
    </location>
</feature>
<feature type="compositionally biased region" description="Acidic residues" evidence="1">
    <location>
        <begin position="627"/>
        <end position="636"/>
    </location>
</feature>